<geneLocation type="plasmid" evidence="1 2">
    <name>unnamed5</name>
</geneLocation>
<dbReference type="EMBL" id="CP029835">
    <property type="protein sequence ID" value="AWU97914.1"/>
    <property type="molecule type" value="Genomic_DNA"/>
</dbReference>
<proteinExistence type="predicted"/>
<reference evidence="1 2" key="1">
    <citation type="submission" date="2018-06" db="EMBL/GenBank/DDBJ databases">
        <title>Complete genome sequencing of Azospirillum sp. M2T2B2.</title>
        <authorList>
            <person name="Heo J."/>
            <person name="Kim S.-J."/>
            <person name="Kwon S.-W."/>
            <person name="Anandham R."/>
        </authorList>
    </citation>
    <scope>NUCLEOTIDE SEQUENCE [LARGE SCALE GENOMIC DNA]</scope>
    <source>
        <strain evidence="1 2">M2T2B2</strain>
        <plasmid evidence="1 2">unnamed5</plasmid>
    </source>
</reference>
<protein>
    <submittedName>
        <fullName evidence="1">Uncharacterized protein</fullName>
    </submittedName>
</protein>
<keyword evidence="2" id="KW-1185">Reference proteome</keyword>
<evidence type="ECO:0000313" key="1">
    <source>
        <dbReference type="EMBL" id="AWU97914.1"/>
    </source>
</evidence>
<gene>
    <name evidence="1" type="ORF">DM194_26900</name>
</gene>
<accession>A0A2U9SEU7</accession>
<keyword evidence="1" id="KW-0614">Plasmid</keyword>
<evidence type="ECO:0000313" key="2">
    <source>
        <dbReference type="Proteomes" id="UP000249605"/>
    </source>
</evidence>
<dbReference type="Proteomes" id="UP000249605">
    <property type="component" value="Plasmid unnamed5"/>
</dbReference>
<organism evidence="1 2">
    <name type="scientific">Azospirillum ramasamyi</name>
    <dbReference type="NCBI Taxonomy" id="682998"/>
    <lineage>
        <taxon>Bacteria</taxon>
        <taxon>Pseudomonadati</taxon>
        <taxon>Pseudomonadota</taxon>
        <taxon>Alphaproteobacteria</taxon>
        <taxon>Rhodospirillales</taxon>
        <taxon>Azospirillaceae</taxon>
        <taxon>Azospirillum</taxon>
    </lineage>
</organism>
<name>A0A2U9SEU7_9PROT</name>
<dbReference type="AlphaFoldDB" id="A0A2U9SEU7"/>
<dbReference type="KEGG" id="azm:DM194_26900"/>
<sequence length="146" mass="16654">MEKAIRWFSFKSSIVVPLNRDLSIRFFDGLMWGHTVIVPDHLLAFDHVIDSKAAERLGVIRYDMSQGVEAINEAVSKAIAVFDEAGVEGVMERHNFVISNHLYAHRMRGLLTFLMDFASQNTVNTVVRTHSGWGMRARRADRRPLI</sequence>